<evidence type="ECO:0000256" key="3">
    <source>
        <dbReference type="ARBA" id="ARBA00022475"/>
    </source>
</evidence>
<evidence type="ECO:0000256" key="4">
    <source>
        <dbReference type="ARBA" id="ARBA00022519"/>
    </source>
</evidence>
<reference evidence="12" key="1">
    <citation type="journal article" date="2019" name="Int. J. Syst. Evol. Microbiol.">
        <title>The Global Catalogue of Microorganisms (GCM) 10K type strain sequencing project: providing services to taxonomists for standard genome sequencing and annotation.</title>
        <authorList>
            <consortium name="The Broad Institute Genomics Platform"/>
            <consortium name="The Broad Institute Genome Sequencing Center for Infectious Disease"/>
            <person name="Wu L."/>
            <person name="Ma J."/>
        </authorList>
    </citation>
    <scope>NUCLEOTIDE SEQUENCE [LARGE SCALE GENOMIC DNA]</scope>
    <source>
        <strain evidence="12">CGMCC 4.7283</strain>
    </source>
</reference>
<evidence type="ECO:0000256" key="5">
    <source>
        <dbReference type="ARBA" id="ARBA00022692"/>
    </source>
</evidence>
<evidence type="ECO:0000259" key="10">
    <source>
        <dbReference type="Pfam" id="PF04290"/>
    </source>
</evidence>
<dbReference type="EMBL" id="JBHSGI010000034">
    <property type="protein sequence ID" value="MFC4671672.1"/>
    <property type="molecule type" value="Genomic_DNA"/>
</dbReference>
<feature type="transmembrane region" description="Helical" evidence="9">
    <location>
        <begin position="171"/>
        <end position="192"/>
    </location>
</feature>
<evidence type="ECO:0000313" key="12">
    <source>
        <dbReference type="Proteomes" id="UP001595973"/>
    </source>
</evidence>
<organism evidence="11 12">
    <name type="scientific">Seohaeicola nanhaiensis</name>
    <dbReference type="NCBI Taxonomy" id="1387282"/>
    <lineage>
        <taxon>Bacteria</taxon>
        <taxon>Pseudomonadati</taxon>
        <taxon>Pseudomonadota</taxon>
        <taxon>Alphaproteobacteria</taxon>
        <taxon>Rhodobacterales</taxon>
        <taxon>Roseobacteraceae</taxon>
        <taxon>Seohaeicola</taxon>
    </lineage>
</organism>
<comment type="function">
    <text evidence="9">Part of the tripartite ATP-independent periplasmic (TRAP) transport system.</text>
</comment>
<comment type="caution">
    <text evidence="9">Lacks conserved residue(s) required for the propagation of feature annotation.</text>
</comment>
<evidence type="ECO:0000256" key="1">
    <source>
        <dbReference type="ARBA" id="ARBA00004429"/>
    </source>
</evidence>
<keyword evidence="3" id="KW-1003">Cell membrane</keyword>
<name>A0ABV9KND7_9RHOB</name>
<dbReference type="InterPro" id="IPR055348">
    <property type="entry name" value="DctQ"/>
</dbReference>
<evidence type="ECO:0000313" key="11">
    <source>
        <dbReference type="EMBL" id="MFC4671672.1"/>
    </source>
</evidence>
<dbReference type="Pfam" id="PF04290">
    <property type="entry name" value="DctQ"/>
    <property type="match status" value="1"/>
</dbReference>
<feature type="transmembrane region" description="Helical" evidence="9">
    <location>
        <begin position="219"/>
        <end position="238"/>
    </location>
</feature>
<comment type="subunit">
    <text evidence="9">The complex comprises the extracytoplasmic solute receptor protein and the two transmembrane proteins.</text>
</comment>
<comment type="subcellular location">
    <subcellularLocation>
        <location evidence="1 9">Cell inner membrane</location>
        <topology evidence="1 9">Multi-pass membrane protein</topology>
    </subcellularLocation>
</comment>
<evidence type="ECO:0000256" key="2">
    <source>
        <dbReference type="ARBA" id="ARBA00022448"/>
    </source>
</evidence>
<proteinExistence type="inferred from homology"/>
<dbReference type="Proteomes" id="UP001595973">
    <property type="component" value="Unassembled WGS sequence"/>
</dbReference>
<protein>
    <recommendedName>
        <fullName evidence="9">TRAP transporter small permease protein</fullName>
    </recommendedName>
</protein>
<comment type="similarity">
    <text evidence="8 9">Belongs to the TRAP transporter small permease family.</text>
</comment>
<dbReference type="PANTHER" id="PTHR35011">
    <property type="entry name" value="2,3-DIKETO-L-GULONATE TRAP TRANSPORTER SMALL PERMEASE PROTEIN YIAM"/>
    <property type="match status" value="1"/>
</dbReference>
<evidence type="ECO:0000256" key="7">
    <source>
        <dbReference type="ARBA" id="ARBA00023136"/>
    </source>
</evidence>
<keyword evidence="7 9" id="KW-0472">Membrane</keyword>
<comment type="caution">
    <text evidence="11">The sequence shown here is derived from an EMBL/GenBank/DDBJ whole genome shotgun (WGS) entry which is preliminary data.</text>
</comment>
<dbReference type="InterPro" id="IPR007387">
    <property type="entry name" value="TRAP_DctQ"/>
</dbReference>
<keyword evidence="6 9" id="KW-1133">Transmembrane helix</keyword>
<evidence type="ECO:0000256" key="9">
    <source>
        <dbReference type="RuleBase" id="RU369079"/>
    </source>
</evidence>
<feature type="transmembrane region" description="Helical" evidence="9">
    <location>
        <begin position="20"/>
        <end position="37"/>
    </location>
</feature>
<accession>A0ABV9KND7</accession>
<keyword evidence="4 9" id="KW-0997">Cell inner membrane</keyword>
<keyword evidence="12" id="KW-1185">Reference proteome</keyword>
<feature type="transmembrane region" description="Helical" evidence="9">
    <location>
        <begin position="57"/>
        <end position="75"/>
    </location>
</feature>
<gene>
    <name evidence="11" type="ORF">ACFO5X_24185</name>
</gene>
<dbReference type="PANTHER" id="PTHR35011:SF4">
    <property type="entry name" value="SLL1102 PROTEIN"/>
    <property type="match status" value="1"/>
</dbReference>
<feature type="domain" description="Tripartite ATP-independent periplasmic transporters DctQ component" evidence="10">
    <location>
        <begin position="109"/>
        <end position="241"/>
    </location>
</feature>
<keyword evidence="2 9" id="KW-0813">Transport</keyword>
<feature type="transmembrane region" description="Helical" evidence="9">
    <location>
        <begin position="132"/>
        <end position="150"/>
    </location>
</feature>
<evidence type="ECO:0000256" key="6">
    <source>
        <dbReference type="ARBA" id="ARBA00022989"/>
    </source>
</evidence>
<sequence length="267" mass="30093">MTDSASSVWLGPLRRPVRNLAIALIGLTLLIGFWVILTPSEGTAVLQVVPSLGKPVIQAFLIALTSALFMTAVYLSDRVGAIEVQPTGPMDLLSLVLSRVAMLGVIAVVCIMFYEVISRYVFVKPTLWANELSLWIAAFIFLLAGLYAMQQRSHIRIYIIYDVMPRWMRKVCDVISLFLIWFFCFAMIWGSFNEARDKLLRMETFGTAWDPPIPATVKTAMLIIISLVALQALSNLIADWRKEPKSHSPMDDIDEVEIENIRRTVQK</sequence>
<feature type="transmembrane region" description="Helical" evidence="9">
    <location>
        <begin position="96"/>
        <end position="117"/>
    </location>
</feature>
<keyword evidence="5 9" id="KW-0812">Transmembrane</keyword>
<dbReference type="RefSeq" id="WP_380722454.1">
    <property type="nucleotide sequence ID" value="NZ_JBHSGI010000034.1"/>
</dbReference>
<evidence type="ECO:0000256" key="8">
    <source>
        <dbReference type="ARBA" id="ARBA00038436"/>
    </source>
</evidence>